<dbReference type="SUPFAM" id="SSF53335">
    <property type="entry name" value="S-adenosyl-L-methionine-dependent methyltransferases"/>
    <property type="match status" value="1"/>
</dbReference>
<dbReference type="PANTHER" id="PTHR10629:SF52">
    <property type="entry name" value="DNA (CYTOSINE-5)-METHYLTRANSFERASE 1"/>
    <property type="match status" value="1"/>
</dbReference>
<dbReference type="InterPro" id="IPR029063">
    <property type="entry name" value="SAM-dependent_MTases_sf"/>
</dbReference>
<dbReference type="PROSITE" id="PS51679">
    <property type="entry name" value="SAM_MT_C5"/>
    <property type="match status" value="1"/>
</dbReference>
<evidence type="ECO:0000256" key="2">
    <source>
        <dbReference type="ARBA" id="ARBA00022603"/>
    </source>
</evidence>
<keyword evidence="4 6" id="KW-0949">S-adenosyl-L-methionine</keyword>
<dbReference type="GO" id="GO:0003886">
    <property type="term" value="F:DNA (cytosine-5-)-methyltransferase activity"/>
    <property type="evidence" value="ECO:0007669"/>
    <property type="project" value="UniProtKB-EC"/>
</dbReference>
<dbReference type="InterPro" id="IPR050390">
    <property type="entry name" value="C5-Methyltransferase"/>
</dbReference>
<gene>
    <name evidence="7" type="ORF">ACFSKW_27195</name>
</gene>
<comment type="caution">
    <text evidence="6">Lacks conserved residue(s) required for the propagation of feature annotation.</text>
</comment>
<dbReference type="PANTHER" id="PTHR10629">
    <property type="entry name" value="CYTOSINE-SPECIFIC METHYLTRANSFERASE"/>
    <property type="match status" value="1"/>
</dbReference>
<keyword evidence="5" id="KW-0680">Restriction system</keyword>
<organism evidence="7 8">
    <name type="scientific">Nonomuraea mangrovi</name>
    <dbReference type="NCBI Taxonomy" id="2316207"/>
    <lineage>
        <taxon>Bacteria</taxon>
        <taxon>Bacillati</taxon>
        <taxon>Actinomycetota</taxon>
        <taxon>Actinomycetes</taxon>
        <taxon>Streptosporangiales</taxon>
        <taxon>Streptosporangiaceae</taxon>
        <taxon>Nonomuraea</taxon>
    </lineage>
</organism>
<dbReference type="Pfam" id="PF00145">
    <property type="entry name" value="DNA_methylase"/>
    <property type="match status" value="1"/>
</dbReference>
<reference evidence="8" key="1">
    <citation type="journal article" date="2019" name="Int. J. Syst. Evol. Microbiol.">
        <title>The Global Catalogue of Microorganisms (GCM) 10K type strain sequencing project: providing services to taxonomists for standard genome sequencing and annotation.</title>
        <authorList>
            <consortium name="The Broad Institute Genomics Platform"/>
            <consortium name="The Broad Institute Genome Sequencing Center for Infectious Disease"/>
            <person name="Wu L."/>
            <person name="Ma J."/>
        </authorList>
    </citation>
    <scope>NUCLEOTIDE SEQUENCE [LARGE SCALE GENOMIC DNA]</scope>
    <source>
        <strain evidence="8">ICMP 6774ER</strain>
    </source>
</reference>
<dbReference type="PRINTS" id="PR00105">
    <property type="entry name" value="C5METTRFRASE"/>
</dbReference>
<evidence type="ECO:0000313" key="7">
    <source>
        <dbReference type="EMBL" id="MFD1935165.1"/>
    </source>
</evidence>
<evidence type="ECO:0000256" key="1">
    <source>
        <dbReference type="ARBA" id="ARBA00011975"/>
    </source>
</evidence>
<keyword evidence="3 6" id="KW-0808">Transferase</keyword>
<sequence>MKRFTSLEICAGAGGQALGLEKAGFDPAMLVDNDPHACATLRANRPAWDVRQLDLLEFVGHEHPHVLDIDLLAGGLPRLPYSVAGKRQRVDDRHDLLRAAIWLATEVRPRAIMLENVPALVRDPMFAETRHFVEEELKNSGYVCAWATLDAQDHGVPQRREHGLIVAMRPDDLVRFEWPRPVGGAATVGDVLWRSMGSRGWAGAVEWRLMANEVAPTIVGGSRDRGGADLGPTRTKNIWARLGVNGGSIADDVPDADFVMRAGTDPGDRKGLPKLTIPQVAVLQGFPEDWMITGRKTARYRQVGHAFPPPLATAVGTSLARALNR</sequence>
<evidence type="ECO:0000256" key="6">
    <source>
        <dbReference type="PROSITE-ProRule" id="PRU01016"/>
    </source>
</evidence>
<comment type="similarity">
    <text evidence="6">Belongs to the class I-like SAM-binding methyltransferase superfamily. C5-methyltransferase family.</text>
</comment>
<dbReference type="Gene3D" id="3.90.120.10">
    <property type="entry name" value="DNA Methylase, subunit A, domain 2"/>
    <property type="match status" value="1"/>
</dbReference>
<dbReference type="EMBL" id="JBHUFV010000040">
    <property type="protein sequence ID" value="MFD1935165.1"/>
    <property type="molecule type" value="Genomic_DNA"/>
</dbReference>
<dbReference type="RefSeq" id="WP_379575287.1">
    <property type="nucleotide sequence ID" value="NZ_JBHUFV010000040.1"/>
</dbReference>
<dbReference type="Gene3D" id="3.40.50.150">
    <property type="entry name" value="Vaccinia Virus protein VP39"/>
    <property type="match status" value="1"/>
</dbReference>
<accession>A0ABW4SZT2</accession>
<comment type="caution">
    <text evidence="7">The sequence shown here is derived from an EMBL/GenBank/DDBJ whole genome shotgun (WGS) entry which is preliminary data.</text>
</comment>
<name>A0ABW4SZT2_9ACTN</name>
<keyword evidence="2 6" id="KW-0489">Methyltransferase</keyword>
<evidence type="ECO:0000256" key="3">
    <source>
        <dbReference type="ARBA" id="ARBA00022679"/>
    </source>
</evidence>
<dbReference type="Proteomes" id="UP001597368">
    <property type="component" value="Unassembled WGS sequence"/>
</dbReference>
<dbReference type="EC" id="2.1.1.37" evidence="1"/>
<keyword evidence="8" id="KW-1185">Reference proteome</keyword>
<evidence type="ECO:0000313" key="8">
    <source>
        <dbReference type="Proteomes" id="UP001597368"/>
    </source>
</evidence>
<protein>
    <recommendedName>
        <fullName evidence="1">DNA (cytosine-5-)-methyltransferase</fullName>
        <ecNumber evidence="1">2.1.1.37</ecNumber>
    </recommendedName>
</protein>
<evidence type="ECO:0000256" key="4">
    <source>
        <dbReference type="ARBA" id="ARBA00022691"/>
    </source>
</evidence>
<dbReference type="GO" id="GO:0032259">
    <property type="term" value="P:methylation"/>
    <property type="evidence" value="ECO:0007669"/>
    <property type="project" value="UniProtKB-KW"/>
</dbReference>
<evidence type="ECO:0000256" key="5">
    <source>
        <dbReference type="ARBA" id="ARBA00022747"/>
    </source>
</evidence>
<dbReference type="InterPro" id="IPR001525">
    <property type="entry name" value="C5_MeTfrase"/>
</dbReference>
<proteinExistence type="inferred from homology"/>